<accession>A0A7R8CCX7</accession>
<keyword evidence="3" id="KW-0479">Metal-binding</keyword>
<gene>
    <name evidence="11" type="ORF">LSAA_674</name>
</gene>
<keyword evidence="8" id="KW-0804">Transcription</keyword>
<evidence type="ECO:0000256" key="7">
    <source>
        <dbReference type="ARBA" id="ARBA00023125"/>
    </source>
</evidence>
<evidence type="ECO:0000256" key="2">
    <source>
        <dbReference type="ARBA" id="ARBA00006899"/>
    </source>
</evidence>
<evidence type="ECO:0000256" key="6">
    <source>
        <dbReference type="ARBA" id="ARBA00023015"/>
    </source>
</evidence>
<organism evidence="11 12">
    <name type="scientific">Lepeophtheirus salmonis</name>
    <name type="common">Salmon louse</name>
    <name type="synonym">Caligus salmonis</name>
    <dbReference type="NCBI Taxonomy" id="72036"/>
    <lineage>
        <taxon>Eukaryota</taxon>
        <taxon>Metazoa</taxon>
        <taxon>Ecdysozoa</taxon>
        <taxon>Arthropoda</taxon>
        <taxon>Crustacea</taxon>
        <taxon>Multicrustacea</taxon>
        <taxon>Hexanauplia</taxon>
        <taxon>Copepoda</taxon>
        <taxon>Siphonostomatoida</taxon>
        <taxon>Caligidae</taxon>
        <taxon>Lepeophtheirus</taxon>
    </lineage>
</organism>
<name>A0A7R8CCX7_LEPSM</name>
<feature type="transmembrane region" description="Helical" evidence="10">
    <location>
        <begin position="142"/>
        <end position="162"/>
    </location>
</feature>
<dbReference type="GO" id="GO:0042790">
    <property type="term" value="P:nucleolar large rRNA transcription by RNA polymerase I"/>
    <property type="evidence" value="ECO:0007669"/>
    <property type="project" value="TreeGrafter"/>
</dbReference>
<dbReference type="GO" id="GO:0001164">
    <property type="term" value="F:RNA polymerase I core promoter sequence-specific DNA binding"/>
    <property type="evidence" value="ECO:0007669"/>
    <property type="project" value="InterPro"/>
</dbReference>
<keyword evidence="7" id="KW-0238">DNA-binding</keyword>
<evidence type="ECO:0000256" key="9">
    <source>
        <dbReference type="ARBA" id="ARBA00023242"/>
    </source>
</evidence>
<dbReference type="PANTHER" id="PTHR31576">
    <property type="entry name" value="TATA BOX-BINDING PROTEIN-ASSOCIATED FACTOR RNA POLYMERASE I SUBUNIT B"/>
    <property type="match status" value="1"/>
</dbReference>
<keyword evidence="10" id="KW-1133">Transmembrane helix</keyword>
<feature type="transmembrane region" description="Helical" evidence="10">
    <location>
        <begin position="17"/>
        <end position="37"/>
    </location>
</feature>
<comment type="similarity">
    <text evidence="2">Belongs to the RRN7/TAF1B family.</text>
</comment>
<evidence type="ECO:0000256" key="10">
    <source>
        <dbReference type="SAM" id="Phobius"/>
    </source>
</evidence>
<comment type="subcellular location">
    <subcellularLocation>
        <location evidence="1">Nucleus</location>
        <location evidence="1">Nucleolus</location>
    </subcellularLocation>
</comment>
<evidence type="ECO:0000256" key="5">
    <source>
        <dbReference type="ARBA" id="ARBA00022833"/>
    </source>
</evidence>
<proteinExistence type="inferred from homology"/>
<evidence type="ECO:0000256" key="4">
    <source>
        <dbReference type="ARBA" id="ARBA00022771"/>
    </source>
</evidence>
<keyword evidence="6" id="KW-0805">Transcription regulation</keyword>
<sequence length="442" mass="51141">MLLPVCSSKVKKRSLSFFRSVVVILGLLLLSFLLYQVRSLYHRHLKFYRLIDYEHELRGLQLHLQRAEHQIDTVGKELGGWSSLLKFHLQEGLRYCTTCLTQSQQHGMETVVDEITMGSQPHEKKSTKMFSKKKRRKKNEDCYRSFTSLDGFFFACFSSVILRGWSEEAMLLGLTGPSFQPLLHQLFATYLKKTVNCVVLKPFVGHLHKRTTYIKKKGDFEKEDLDDTSSVSKRKRRKKRKAFFDSFLSGSSCKSDVNDDISFGESGTNSVITDSLETGSEFSSLASSVDDELLEDQNRIFEQRAYHLALPVLFALFSLALILQDDSRVCIADLLFFIECDSISFYDAFVHIPKFMRLQGNEDILRFSRHRAYRKLEPEGIKVIMYQMISLLELGNVNFGGPFYGFGLRSSKFYHRTLYSRIFASQSTEPDDKKRIQTYKPY</sequence>
<keyword evidence="12" id="KW-1185">Reference proteome</keyword>
<dbReference type="OrthoDB" id="10069252at2759"/>
<dbReference type="EMBL" id="HG994580">
    <property type="protein sequence ID" value="CAF2774088.1"/>
    <property type="molecule type" value="Genomic_DNA"/>
</dbReference>
<evidence type="ECO:0000256" key="8">
    <source>
        <dbReference type="ARBA" id="ARBA00023163"/>
    </source>
</evidence>
<dbReference type="GO" id="GO:0005668">
    <property type="term" value="C:RNA polymerase transcription factor SL1 complex"/>
    <property type="evidence" value="ECO:0007669"/>
    <property type="project" value="TreeGrafter"/>
</dbReference>
<evidence type="ECO:0000313" key="11">
    <source>
        <dbReference type="EMBL" id="CAF2774088.1"/>
    </source>
</evidence>
<evidence type="ECO:0000256" key="3">
    <source>
        <dbReference type="ARBA" id="ARBA00022723"/>
    </source>
</evidence>
<dbReference type="InterPro" id="IPR033599">
    <property type="entry name" value="TAF1B/Rrn7"/>
</dbReference>
<dbReference type="Proteomes" id="UP000675881">
    <property type="component" value="Chromosome 1"/>
</dbReference>
<evidence type="ECO:0000256" key="1">
    <source>
        <dbReference type="ARBA" id="ARBA00004604"/>
    </source>
</evidence>
<evidence type="ECO:0000313" key="12">
    <source>
        <dbReference type="Proteomes" id="UP000675881"/>
    </source>
</evidence>
<keyword evidence="9" id="KW-0539">Nucleus</keyword>
<keyword evidence="5" id="KW-0862">Zinc</keyword>
<protein>
    <submittedName>
        <fullName evidence="11">(salmon louse) hypothetical protein</fullName>
    </submittedName>
</protein>
<dbReference type="PANTHER" id="PTHR31576:SF2">
    <property type="entry name" value="TATA BOX-BINDING PROTEIN-ASSOCIATED FACTOR RNA POLYMERASE I SUBUNIT B"/>
    <property type="match status" value="1"/>
</dbReference>
<keyword evidence="4" id="KW-0863">Zinc-finger</keyword>
<reference evidence="11" key="1">
    <citation type="submission" date="2021-02" db="EMBL/GenBank/DDBJ databases">
        <authorList>
            <person name="Bekaert M."/>
        </authorList>
    </citation>
    <scope>NUCLEOTIDE SEQUENCE</scope>
    <source>
        <strain evidence="11">IoA-00</strain>
    </source>
</reference>
<dbReference type="AlphaFoldDB" id="A0A7R8CCX7"/>
<keyword evidence="10" id="KW-0812">Transmembrane</keyword>
<dbReference type="GO" id="GO:0008270">
    <property type="term" value="F:zinc ion binding"/>
    <property type="evidence" value="ECO:0007669"/>
    <property type="project" value="UniProtKB-KW"/>
</dbReference>
<keyword evidence="10" id="KW-0472">Membrane</keyword>
<dbReference type="GO" id="GO:0070860">
    <property type="term" value="C:RNA polymerase I core factor complex"/>
    <property type="evidence" value="ECO:0007669"/>
    <property type="project" value="InterPro"/>
</dbReference>